<dbReference type="SUPFAM" id="SSF54909">
    <property type="entry name" value="Dimeric alpha+beta barrel"/>
    <property type="match status" value="2"/>
</dbReference>
<evidence type="ECO:0000256" key="3">
    <source>
        <dbReference type="ARBA" id="ARBA00023163"/>
    </source>
</evidence>
<name>A0ABY5YWN5_9MICC</name>
<dbReference type="InterPro" id="IPR011008">
    <property type="entry name" value="Dimeric_a/b-barrel"/>
</dbReference>
<dbReference type="InterPro" id="IPR000485">
    <property type="entry name" value="AsnC-type_HTH_dom"/>
</dbReference>
<feature type="domain" description="Transcription regulator AsnC/Lrp ligand binding" evidence="4">
    <location>
        <begin position="68"/>
        <end position="136"/>
    </location>
</feature>
<dbReference type="InterPro" id="IPR036388">
    <property type="entry name" value="WH-like_DNA-bd_sf"/>
</dbReference>
<reference evidence="6" key="1">
    <citation type="submission" date="2022-09" db="EMBL/GenBank/DDBJ databases">
        <title>Novel species in genus Arthrobacter.</title>
        <authorList>
            <person name="Liu Y."/>
        </authorList>
    </citation>
    <scope>NUCLEOTIDE SEQUENCE</scope>
    <source>
        <strain evidence="6">Zg-Y815</strain>
    </source>
</reference>
<dbReference type="Gene3D" id="3.30.70.920">
    <property type="match status" value="2"/>
</dbReference>
<dbReference type="SMART" id="SM00344">
    <property type="entry name" value="HTH_ASNC"/>
    <property type="match status" value="1"/>
</dbReference>
<dbReference type="Proteomes" id="UP001059859">
    <property type="component" value="Chromosome"/>
</dbReference>
<dbReference type="RefSeq" id="WP_260653543.1">
    <property type="nucleotide sequence ID" value="NZ_CP104275.1"/>
</dbReference>
<dbReference type="PANTHER" id="PTHR30154:SF34">
    <property type="entry name" value="TRANSCRIPTIONAL REGULATOR AZLB"/>
    <property type="match status" value="1"/>
</dbReference>
<sequence length="333" mass="35803">MPESSLNPLDLRIINALQIYPRAPWTQLAPILGADAATLNRRWRDLHAAGSAWISTFDTGSWEAGALVEINCHSGANLRVAAALAETPEAIGVDLTAGGRDIVATVAASSEAALWAYLLDELPLVDGIESVRSHPIARNVFDGSAWRVRALDAVETSQVQALLPAAGGRPAGRNARLEREIIAVLNQDGRATATAIGTALGESARHIRETLAQMTASGRLHQRTDLVRGASGWPVSAWYFLRVPASKLDAVAARLPHLDELRIVSHTVGPYDLIMGVWLKSLAEVQRLEQHLEVKLSGVSTADRSVVLRSVKQLGQILDHRGRATGRSNLHAV</sequence>
<evidence type="ECO:0000259" key="4">
    <source>
        <dbReference type="Pfam" id="PF01037"/>
    </source>
</evidence>
<evidence type="ECO:0000256" key="1">
    <source>
        <dbReference type="ARBA" id="ARBA00023015"/>
    </source>
</evidence>
<protein>
    <submittedName>
        <fullName evidence="6">Lrp/AsnC family transcriptional regulator</fullName>
    </submittedName>
</protein>
<accession>A0ABY5YWN5</accession>
<dbReference type="SUPFAM" id="SSF46785">
    <property type="entry name" value="Winged helix' DNA-binding domain"/>
    <property type="match status" value="1"/>
</dbReference>
<dbReference type="InterPro" id="IPR019887">
    <property type="entry name" value="Tscrpt_reg_AsnC/Lrp_C"/>
</dbReference>
<keyword evidence="7" id="KW-1185">Reference proteome</keyword>
<proteinExistence type="predicted"/>
<feature type="domain" description="HTH asnC-type" evidence="5">
    <location>
        <begin position="8"/>
        <end position="47"/>
    </location>
</feature>
<evidence type="ECO:0000259" key="5">
    <source>
        <dbReference type="Pfam" id="PF13404"/>
    </source>
</evidence>
<evidence type="ECO:0000256" key="2">
    <source>
        <dbReference type="ARBA" id="ARBA00023125"/>
    </source>
</evidence>
<dbReference type="InterPro" id="IPR036390">
    <property type="entry name" value="WH_DNA-bd_sf"/>
</dbReference>
<keyword evidence="1" id="KW-0805">Transcription regulation</keyword>
<evidence type="ECO:0000313" key="6">
    <source>
        <dbReference type="EMBL" id="UWX98458.1"/>
    </source>
</evidence>
<evidence type="ECO:0000313" key="7">
    <source>
        <dbReference type="Proteomes" id="UP001059859"/>
    </source>
</evidence>
<gene>
    <name evidence="6" type="ORF">N2K95_07380</name>
</gene>
<dbReference type="PANTHER" id="PTHR30154">
    <property type="entry name" value="LEUCINE-RESPONSIVE REGULATORY PROTEIN"/>
    <property type="match status" value="1"/>
</dbReference>
<dbReference type="Pfam" id="PF01037">
    <property type="entry name" value="AsnC_trans_reg"/>
    <property type="match status" value="1"/>
</dbReference>
<dbReference type="Gene3D" id="1.10.10.10">
    <property type="entry name" value="Winged helix-like DNA-binding domain superfamily/Winged helix DNA-binding domain"/>
    <property type="match status" value="1"/>
</dbReference>
<dbReference type="Pfam" id="PF13404">
    <property type="entry name" value="HTH_AsnC-type"/>
    <property type="match status" value="1"/>
</dbReference>
<keyword evidence="2" id="KW-0238">DNA-binding</keyword>
<keyword evidence="3" id="KW-0804">Transcription</keyword>
<dbReference type="EMBL" id="CP104275">
    <property type="protein sequence ID" value="UWX98458.1"/>
    <property type="molecule type" value="Genomic_DNA"/>
</dbReference>
<organism evidence="6 7">
    <name type="scientific">Arthrobacter zhaoxinii</name>
    <dbReference type="NCBI Taxonomy" id="2964616"/>
    <lineage>
        <taxon>Bacteria</taxon>
        <taxon>Bacillati</taxon>
        <taxon>Actinomycetota</taxon>
        <taxon>Actinomycetes</taxon>
        <taxon>Micrococcales</taxon>
        <taxon>Micrococcaceae</taxon>
        <taxon>Arthrobacter</taxon>
    </lineage>
</organism>
<dbReference type="InterPro" id="IPR019888">
    <property type="entry name" value="Tscrpt_reg_AsnC-like"/>
</dbReference>